<gene>
    <name evidence="2" type="ORF">Q766_17095</name>
</gene>
<feature type="chain" id="PRO_5001991942" description="DUF4468 domain-containing protein" evidence="1">
    <location>
        <begin position="18"/>
        <end position="203"/>
    </location>
</feature>
<name>A0A0A2MTM6_9FLAO</name>
<comment type="caution">
    <text evidence="2">The sequence shown here is derived from an EMBL/GenBank/DDBJ whole genome shotgun (WGS) entry which is preliminary data.</text>
</comment>
<protein>
    <recommendedName>
        <fullName evidence="4">DUF4468 domain-containing protein</fullName>
    </recommendedName>
</protein>
<keyword evidence="1" id="KW-0732">Signal</keyword>
<organism evidence="2 3">
    <name type="scientific">Flavobacterium subsaxonicum WB 4.1-42 = DSM 21790</name>
    <dbReference type="NCBI Taxonomy" id="1121898"/>
    <lineage>
        <taxon>Bacteria</taxon>
        <taxon>Pseudomonadati</taxon>
        <taxon>Bacteroidota</taxon>
        <taxon>Flavobacteriia</taxon>
        <taxon>Flavobacteriales</taxon>
        <taxon>Flavobacteriaceae</taxon>
        <taxon>Flavobacterium</taxon>
    </lineage>
</organism>
<evidence type="ECO:0000256" key="1">
    <source>
        <dbReference type="SAM" id="SignalP"/>
    </source>
</evidence>
<evidence type="ECO:0000313" key="3">
    <source>
        <dbReference type="Proteomes" id="UP000030111"/>
    </source>
</evidence>
<sequence>MKHLLLLLLLLPLHAFATMYNGTVTLNNGTIKTGLINIPKFNAGKVKFKTHPDAPVEKISIDDVKELMVLDNDNETVKYVTLKTSKNSNKKSWLQVVKKGSINLLVFNYVVPAVNGSVGTELTNCYGFYLQRPSDDFCTYIYMMPDRHRLTIRDFKDLKKALTELFSNDCPDFLNALTEAAFKDKGLELVVELYDKHCGENSK</sequence>
<dbReference type="AlphaFoldDB" id="A0A0A2MTM6"/>
<accession>A0A0A2MTM6</accession>
<feature type="signal peptide" evidence="1">
    <location>
        <begin position="1"/>
        <end position="17"/>
    </location>
</feature>
<keyword evidence="3" id="KW-1185">Reference proteome</keyword>
<dbReference type="OrthoDB" id="1348072at2"/>
<dbReference type="RefSeq" id="WP_026989887.1">
    <property type="nucleotide sequence ID" value="NZ_AUGP01000003.1"/>
</dbReference>
<dbReference type="Proteomes" id="UP000030111">
    <property type="component" value="Unassembled WGS sequence"/>
</dbReference>
<evidence type="ECO:0000313" key="2">
    <source>
        <dbReference type="EMBL" id="KGO91585.1"/>
    </source>
</evidence>
<reference evidence="2 3" key="1">
    <citation type="submission" date="2013-09" db="EMBL/GenBank/DDBJ databases">
        <authorList>
            <person name="Zeng Z."/>
            <person name="Chen C."/>
        </authorList>
    </citation>
    <scope>NUCLEOTIDE SEQUENCE [LARGE SCALE GENOMIC DNA]</scope>
    <source>
        <strain evidence="2 3">WB 4.1-42</strain>
    </source>
</reference>
<evidence type="ECO:0008006" key="4">
    <source>
        <dbReference type="Google" id="ProtNLM"/>
    </source>
</evidence>
<dbReference type="EMBL" id="JRLY01000017">
    <property type="protein sequence ID" value="KGO91585.1"/>
    <property type="molecule type" value="Genomic_DNA"/>
</dbReference>
<proteinExistence type="predicted"/>